<reference evidence="1 2" key="1">
    <citation type="submission" date="2023-01" db="EMBL/GenBank/DDBJ databases">
        <title>Novel diversity within Roseofilum (Cyanobacteria; Desertifilaceae) from marine benthic mats with descriptions of four novel species.</title>
        <authorList>
            <person name="Wang Y."/>
            <person name="Berthold D.E."/>
            <person name="Hu J."/>
            <person name="Lefler F.W."/>
            <person name="Laughinghouse H.D. IV."/>
        </authorList>
    </citation>
    <scope>NUCLEOTIDE SEQUENCE [LARGE SCALE GENOMIC DNA]</scope>
    <source>
        <strain evidence="1 2">BLCC-M143</strain>
    </source>
</reference>
<accession>A0ABT7C3W2</accession>
<evidence type="ECO:0000313" key="2">
    <source>
        <dbReference type="Proteomes" id="UP001232992"/>
    </source>
</evidence>
<proteinExistence type="predicted"/>
<evidence type="ECO:0000313" key="1">
    <source>
        <dbReference type="EMBL" id="MDJ1185887.1"/>
    </source>
</evidence>
<dbReference type="Proteomes" id="UP001232992">
    <property type="component" value="Unassembled WGS sequence"/>
</dbReference>
<dbReference type="EMBL" id="JAQOSQ010000059">
    <property type="protein sequence ID" value="MDJ1185887.1"/>
    <property type="molecule type" value="Genomic_DNA"/>
</dbReference>
<keyword evidence="2" id="KW-1185">Reference proteome</keyword>
<comment type="caution">
    <text evidence="1">The sequence shown here is derived from an EMBL/GenBank/DDBJ whole genome shotgun (WGS) entry which is preliminary data.</text>
</comment>
<gene>
    <name evidence="1" type="ORF">PMH09_22145</name>
</gene>
<sequence length="155" mass="18138">MIDRYCKQFGKVRQLVGIHAGEQRRLLQKDGSAHVLEDKWKVMEYPLILWGLEQHHCNALCLYGIGEIPPKSSCWFCPNKPLSAVRKLKEEHPDYYQLGCFIEEQDELRAQERGIAKKVKGLGRQFSWRDIDRLTPLEQLAIDARKEHQSCRCMD</sequence>
<protein>
    <recommendedName>
        <fullName evidence="3">Phosphoadenosine phosphosulphate reductase domain-containing protein</fullName>
    </recommendedName>
</protein>
<organism evidence="1 2">
    <name type="scientific">Roseofilum casamattae BLCC-M143</name>
    <dbReference type="NCBI Taxonomy" id="3022442"/>
    <lineage>
        <taxon>Bacteria</taxon>
        <taxon>Bacillati</taxon>
        <taxon>Cyanobacteriota</taxon>
        <taxon>Cyanophyceae</taxon>
        <taxon>Desertifilales</taxon>
        <taxon>Desertifilaceae</taxon>
        <taxon>Roseofilum</taxon>
        <taxon>Roseofilum casamattae</taxon>
    </lineage>
</organism>
<name>A0ABT7C3W2_9CYAN</name>
<dbReference type="RefSeq" id="WP_283760522.1">
    <property type="nucleotide sequence ID" value="NZ_JAQOSQ010000059.1"/>
</dbReference>
<evidence type="ECO:0008006" key="3">
    <source>
        <dbReference type="Google" id="ProtNLM"/>
    </source>
</evidence>